<dbReference type="InterPro" id="IPR023214">
    <property type="entry name" value="HAD_sf"/>
</dbReference>
<protein>
    <submittedName>
        <fullName evidence="1">Cof-type HAD-IIB family hydrolase</fullName>
    </submittedName>
</protein>
<comment type="caution">
    <text evidence="1">The sequence shown here is derived from an EMBL/GenBank/DDBJ whole genome shotgun (WGS) entry which is preliminary data.</text>
</comment>
<dbReference type="InterPro" id="IPR036412">
    <property type="entry name" value="HAD-like_sf"/>
</dbReference>
<dbReference type="SUPFAM" id="SSF56784">
    <property type="entry name" value="HAD-like"/>
    <property type="match status" value="1"/>
</dbReference>
<dbReference type="Gene3D" id="3.40.50.1000">
    <property type="entry name" value="HAD superfamily/HAD-like"/>
    <property type="match status" value="1"/>
</dbReference>
<dbReference type="GO" id="GO:0016787">
    <property type="term" value="F:hydrolase activity"/>
    <property type="evidence" value="ECO:0007669"/>
    <property type="project" value="UniProtKB-KW"/>
</dbReference>
<evidence type="ECO:0000313" key="1">
    <source>
        <dbReference type="EMBL" id="GAA5169154.1"/>
    </source>
</evidence>
<gene>
    <name evidence="1" type="ORF">GCM10023321_64270</name>
</gene>
<organism evidence="1 2">
    <name type="scientific">Pseudonocardia eucalypti</name>
    <dbReference type="NCBI Taxonomy" id="648755"/>
    <lineage>
        <taxon>Bacteria</taxon>
        <taxon>Bacillati</taxon>
        <taxon>Actinomycetota</taxon>
        <taxon>Actinomycetes</taxon>
        <taxon>Pseudonocardiales</taxon>
        <taxon>Pseudonocardiaceae</taxon>
        <taxon>Pseudonocardia</taxon>
    </lineage>
</organism>
<dbReference type="EMBL" id="BAABJP010000043">
    <property type="protein sequence ID" value="GAA5169154.1"/>
    <property type="molecule type" value="Genomic_DNA"/>
</dbReference>
<name>A0ABP9QXU4_9PSEU</name>
<dbReference type="Gene3D" id="3.30.1240.10">
    <property type="match status" value="1"/>
</dbReference>
<reference evidence="2" key="1">
    <citation type="journal article" date="2019" name="Int. J. Syst. Evol. Microbiol.">
        <title>The Global Catalogue of Microorganisms (GCM) 10K type strain sequencing project: providing services to taxonomists for standard genome sequencing and annotation.</title>
        <authorList>
            <consortium name="The Broad Institute Genomics Platform"/>
            <consortium name="The Broad Institute Genome Sequencing Center for Infectious Disease"/>
            <person name="Wu L."/>
            <person name="Ma J."/>
        </authorList>
    </citation>
    <scope>NUCLEOTIDE SEQUENCE [LARGE SCALE GENOMIC DNA]</scope>
    <source>
        <strain evidence="2">JCM 18303</strain>
    </source>
</reference>
<sequence length="242" mass="25402">MVERVIASGTPFVLVTGRPPRWIPPIAKHLPGVTLAVCANGAVRYDIAGDRVLSASTLRPETLARLGEVCAEALPGAWLAVERVGRSAFEDVDKQFVCEPGYRHAYALSDHVVVPRDELFAQPAVKLLVRNPDMTSDEMVAVLEPVLGGSVALTFSSPNGFVELATAGVTKASGLAEVAGDAGVDRADVIAFGDMPNDVPMLTWAGHGVAMGNAHPDALAVADEVTAPAAEDGVALVLERWF</sequence>
<accession>A0ABP9QXU4</accession>
<keyword evidence="2" id="KW-1185">Reference proteome</keyword>
<evidence type="ECO:0000313" key="2">
    <source>
        <dbReference type="Proteomes" id="UP001428817"/>
    </source>
</evidence>
<dbReference type="PANTHER" id="PTHR10000:SF8">
    <property type="entry name" value="HAD SUPERFAMILY HYDROLASE-LIKE, TYPE 3"/>
    <property type="match status" value="1"/>
</dbReference>
<dbReference type="PANTHER" id="PTHR10000">
    <property type="entry name" value="PHOSPHOSERINE PHOSPHATASE"/>
    <property type="match status" value="1"/>
</dbReference>
<proteinExistence type="predicted"/>
<keyword evidence="1" id="KW-0378">Hydrolase</keyword>
<dbReference type="Proteomes" id="UP001428817">
    <property type="component" value="Unassembled WGS sequence"/>
</dbReference>
<dbReference type="Pfam" id="PF08282">
    <property type="entry name" value="Hydrolase_3"/>
    <property type="match status" value="1"/>
</dbReference>